<evidence type="ECO:0000259" key="1">
    <source>
        <dbReference type="Pfam" id="PF01978"/>
    </source>
</evidence>
<dbReference type="CDD" id="cd09124">
    <property type="entry name" value="PLDc_like_TrmB_middle"/>
    <property type="match status" value="1"/>
</dbReference>
<dbReference type="Pfam" id="PF01978">
    <property type="entry name" value="TrmB"/>
    <property type="match status" value="1"/>
</dbReference>
<name>A0A974S0F2_PERPY</name>
<dbReference type="InterPro" id="IPR036390">
    <property type="entry name" value="WH_DNA-bd_sf"/>
</dbReference>
<evidence type="ECO:0000259" key="2">
    <source>
        <dbReference type="Pfam" id="PF11495"/>
    </source>
</evidence>
<dbReference type="PANTHER" id="PTHR34293">
    <property type="entry name" value="HTH-TYPE TRANSCRIPTIONAL REGULATOR TRMBL2"/>
    <property type="match status" value="1"/>
</dbReference>
<dbReference type="SUPFAM" id="SSF46785">
    <property type="entry name" value="Winged helix' DNA-binding domain"/>
    <property type="match status" value="1"/>
</dbReference>
<keyword evidence="4" id="KW-1185">Reference proteome</keyword>
<proteinExistence type="predicted"/>
<sequence>MLQQFGFTQYESQVYECLISDGMALDATAIVKQSGVPRAKVYEVLHRLSEKGLILESTIEKKRLYTALPIETTIEKLKTDFEKNVEKLRNRKRKAAPADDRVWTLKDNSSIQSVLKDMIGQAESSIFISGWTDDLQNYLPLLEEKSKSGVTVKIHTIGVLDTSISEVSTLVPDVQHDTLERSRIIIVDDREMLFAGIEESKWQAIRTQSGPLVKFFTEFFYHDIALTEITQRHQDTVMKDEKIREVLMNLRY</sequence>
<dbReference type="Pfam" id="PF11495">
    <property type="entry name" value="Regulator_TrmB"/>
    <property type="match status" value="1"/>
</dbReference>
<reference evidence="3 4" key="1">
    <citation type="submission" date="2021-01" db="EMBL/GenBank/DDBJ databases">
        <title>FDA dAtabase for Regulatory Grade micrObial Sequences (FDA-ARGOS): Supporting development and validation of Infectious Disease Dx tests.</title>
        <authorList>
            <person name="Nelson B."/>
            <person name="Plummer A."/>
            <person name="Tallon L."/>
            <person name="Sadzewicz L."/>
            <person name="Zhao X."/>
            <person name="Boylan J."/>
            <person name="Ott S."/>
            <person name="Bowen H."/>
            <person name="Vavikolanu K."/>
            <person name="Mehta A."/>
            <person name="Aluvathingal J."/>
            <person name="Nadendla S."/>
            <person name="Myers T."/>
            <person name="Yan Y."/>
            <person name="Sichtig H."/>
        </authorList>
    </citation>
    <scope>NUCLEOTIDE SEQUENCE [LARGE SCALE GENOMIC DNA]</scope>
    <source>
        <strain evidence="3 4">FDAARGOS_1161</strain>
    </source>
</reference>
<protein>
    <submittedName>
        <fullName evidence="3">TrmB family transcriptional regulator</fullName>
    </submittedName>
</protein>
<gene>
    <name evidence="3" type="ORF">I6J18_01160</name>
</gene>
<dbReference type="RefSeq" id="WP_040373395.1">
    <property type="nucleotide sequence ID" value="NZ_CP068053.1"/>
</dbReference>
<organism evidence="3 4">
    <name type="scientific">Peribacillus psychrosaccharolyticus</name>
    <name type="common">Bacillus psychrosaccharolyticus</name>
    <dbReference type="NCBI Taxonomy" id="1407"/>
    <lineage>
        <taxon>Bacteria</taxon>
        <taxon>Bacillati</taxon>
        <taxon>Bacillota</taxon>
        <taxon>Bacilli</taxon>
        <taxon>Bacillales</taxon>
        <taxon>Bacillaceae</taxon>
        <taxon>Peribacillus</taxon>
    </lineage>
</organism>
<feature type="domain" description="Transcription regulator TrmB C-terminal" evidence="2">
    <location>
        <begin position="101"/>
        <end position="223"/>
    </location>
</feature>
<dbReference type="InterPro" id="IPR021586">
    <property type="entry name" value="Tscrpt_reg_TrmB_C"/>
</dbReference>
<dbReference type="Gene3D" id="1.10.10.10">
    <property type="entry name" value="Winged helix-like DNA-binding domain superfamily/Winged helix DNA-binding domain"/>
    <property type="match status" value="1"/>
</dbReference>
<evidence type="ECO:0000313" key="4">
    <source>
        <dbReference type="Proteomes" id="UP000595254"/>
    </source>
</evidence>
<dbReference type="EMBL" id="CP068053">
    <property type="protein sequence ID" value="QQT00582.1"/>
    <property type="molecule type" value="Genomic_DNA"/>
</dbReference>
<accession>A0A974S0F2</accession>
<dbReference type="InterPro" id="IPR051797">
    <property type="entry name" value="TrmB-like"/>
</dbReference>
<dbReference type="KEGG" id="ppsr:I6J18_01160"/>
<dbReference type="InterPro" id="IPR036388">
    <property type="entry name" value="WH-like_DNA-bd_sf"/>
</dbReference>
<dbReference type="InterPro" id="IPR002831">
    <property type="entry name" value="Tscrpt_reg_TrmB_N"/>
</dbReference>
<dbReference type="SUPFAM" id="SSF56024">
    <property type="entry name" value="Phospholipase D/nuclease"/>
    <property type="match status" value="1"/>
</dbReference>
<dbReference type="Proteomes" id="UP000595254">
    <property type="component" value="Chromosome"/>
</dbReference>
<dbReference type="AlphaFoldDB" id="A0A974S0F2"/>
<dbReference type="PANTHER" id="PTHR34293:SF1">
    <property type="entry name" value="HTH-TYPE TRANSCRIPTIONAL REGULATOR TRMBL2"/>
    <property type="match status" value="1"/>
</dbReference>
<evidence type="ECO:0000313" key="3">
    <source>
        <dbReference type="EMBL" id="QQT00582.1"/>
    </source>
</evidence>
<feature type="domain" description="Transcription regulator TrmB N-terminal" evidence="1">
    <location>
        <begin position="2"/>
        <end position="71"/>
    </location>
</feature>